<keyword evidence="2" id="KW-1185">Reference proteome</keyword>
<name>A0A0J1BKL7_RHOIS</name>
<dbReference type="STRING" id="595434.RISK_000858"/>
<comment type="caution">
    <text evidence="1">The sequence shown here is derived from an EMBL/GenBank/DDBJ whole genome shotgun (WGS) entry which is preliminary data.</text>
</comment>
<dbReference type="AlphaFoldDB" id="A0A0J1BKL7"/>
<gene>
    <name evidence="1" type="ORF">RISK_000858</name>
</gene>
<reference evidence="1" key="1">
    <citation type="submission" date="2015-05" db="EMBL/GenBank/DDBJ databases">
        <title>Permanent draft genome of Rhodopirellula islandicus K833.</title>
        <authorList>
            <person name="Kizina J."/>
            <person name="Richter M."/>
            <person name="Glockner F.O."/>
            <person name="Harder J."/>
        </authorList>
    </citation>
    <scope>NUCLEOTIDE SEQUENCE [LARGE SCALE GENOMIC DNA]</scope>
    <source>
        <strain evidence="1">K833</strain>
    </source>
</reference>
<dbReference type="EMBL" id="LECT01000007">
    <property type="protein sequence ID" value="KLU07057.1"/>
    <property type="molecule type" value="Genomic_DNA"/>
</dbReference>
<evidence type="ECO:0000313" key="1">
    <source>
        <dbReference type="EMBL" id="KLU07057.1"/>
    </source>
</evidence>
<protein>
    <submittedName>
        <fullName evidence="1">Uncharacterized protein</fullName>
    </submittedName>
</protein>
<dbReference type="Proteomes" id="UP000036367">
    <property type="component" value="Unassembled WGS sequence"/>
</dbReference>
<accession>A0A0J1BKL7</accession>
<proteinExistence type="predicted"/>
<evidence type="ECO:0000313" key="2">
    <source>
        <dbReference type="Proteomes" id="UP000036367"/>
    </source>
</evidence>
<organism evidence="1 2">
    <name type="scientific">Rhodopirellula islandica</name>
    <dbReference type="NCBI Taxonomy" id="595434"/>
    <lineage>
        <taxon>Bacteria</taxon>
        <taxon>Pseudomonadati</taxon>
        <taxon>Planctomycetota</taxon>
        <taxon>Planctomycetia</taxon>
        <taxon>Pirellulales</taxon>
        <taxon>Pirellulaceae</taxon>
        <taxon>Rhodopirellula</taxon>
    </lineage>
</organism>
<sequence length="37" mass="4085">MSIGEGFRPLESELREDKAFAACVALGTIRFISIDKI</sequence>